<evidence type="ECO:0000313" key="2">
    <source>
        <dbReference type="Proteomes" id="UP001295684"/>
    </source>
</evidence>
<accession>A0AAD1Y6U0</accession>
<dbReference type="EMBL" id="CAMPGE010027350">
    <property type="protein sequence ID" value="CAI2384991.1"/>
    <property type="molecule type" value="Genomic_DNA"/>
</dbReference>
<dbReference type="Proteomes" id="UP001295684">
    <property type="component" value="Unassembled WGS sequence"/>
</dbReference>
<gene>
    <name evidence="1" type="ORF">ECRASSUSDP1_LOCUS26532</name>
</gene>
<dbReference type="AlphaFoldDB" id="A0AAD1Y6U0"/>
<organism evidence="1 2">
    <name type="scientific">Euplotes crassus</name>
    <dbReference type="NCBI Taxonomy" id="5936"/>
    <lineage>
        <taxon>Eukaryota</taxon>
        <taxon>Sar</taxon>
        <taxon>Alveolata</taxon>
        <taxon>Ciliophora</taxon>
        <taxon>Intramacronucleata</taxon>
        <taxon>Spirotrichea</taxon>
        <taxon>Hypotrichia</taxon>
        <taxon>Euplotida</taxon>
        <taxon>Euplotidae</taxon>
        <taxon>Moneuplotes</taxon>
    </lineage>
</organism>
<name>A0AAD1Y6U0_EUPCR</name>
<keyword evidence="2" id="KW-1185">Reference proteome</keyword>
<proteinExistence type="predicted"/>
<protein>
    <submittedName>
        <fullName evidence="1">Uncharacterized protein</fullName>
    </submittedName>
</protein>
<evidence type="ECO:0000313" key="1">
    <source>
        <dbReference type="EMBL" id="CAI2384991.1"/>
    </source>
</evidence>
<comment type="caution">
    <text evidence="1">The sequence shown here is derived from an EMBL/GenBank/DDBJ whole genome shotgun (WGS) entry which is preliminary data.</text>
</comment>
<reference evidence="1" key="1">
    <citation type="submission" date="2023-07" db="EMBL/GenBank/DDBJ databases">
        <authorList>
            <consortium name="AG Swart"/>
            <person name="Singh M."/>
            <person name="Singh A."/>
            <person name="Seah K."/>
            <person name="Emmerich C."/>
        </authorList>
    </citation>
    <scope>NUCLEOTIDE SEQUENCE</scope>
    <source>
        <strain evidence="1">DP1</strain>
    </source>
</reference>
<sequence length="265" mass="30572">MESLDTREFTHKVPVSEVERSLNLKQRRKREEQIQGESTDINTRICANLLCNIMKLRLNVRPSWNLYFDANLSKDQKVIKQLSRFVMPTNSTVSFCNQSLTNFNMKEFLSKSISARIKEISVSRNKFDKSTLHFNLVLRTSMLTTSNFYCNCLGNLNMKQLKRLFSAAKHTKSLTISHSTLCLPACPDFSDCFRGTTLSQLKLNDIKVENRDKTNRNLHELDGLISGLSKSSDLHKSIKRVRIFNSETSQQQNDQIVTEYGFPFE</sequence>